<feature type="transmembrane region" description="Helical" evidence="8">
    <location>
        <begin position="31"/>
        <end position="52"/>
    </location>
</feature>
<dbReference type="Proteomes" id="UP000001819">
    <property type="component" value="Chromosome X"/>
</dbReference>
<dbReference type="RefSeq" id="XP_001352734.2">
    <property type="nucleotide sequence ID" value="XM_001352698.4"/>
</dbReference>
<proteinExistence type="inferred from homology"/>
<evidence type="ECO:0000256" key="5">
    <source>
        <dbReference type="ARBA" id="ARBA00023136"/>
    </source>
</evidence>
<dbReference type="GeneID" id="4812066"/>
<feature type="transmembrane region" description="Helical" evidence="8">
    <location>
        <begin position="231"/>
        <end position="253"/>
    </location>
</feature>
<accession>Q29E29</accession>
<feature type="region of interest" description="Disordered" evidence="7">
    <location>
        <begin position="935"/>
        <end position="1037"/>
    </location>
</feature>
<keyword evidence="4 8" id="KW-1133">Transmembrane helix</keyword>
<reference evidence="10 11" key="1">
    <citation type="submission" date="2025-04" db="UniProtKB">
        <authorList>
            <consortium name="RefSeq"/>
        </authorList>
    </citation>
    <scope>IDENTIFICATION</scope>
    <source>
        <strain evidence="10 11">MV-25-SWS-2005</strain>
        <tissue evidence="10 11">Whole body</tissue>
    </source>
</reference>
<dbReference type="Pfam" id="PF05478">
    <property type="entry name" value="Prominin"/>
    <property type="match status" value="1"/>
</dbReference>
<keyword evidence="3 8" id="KW-0812">Transmembrane</keyword>
<feature type="compositionally biased region" description="Gly residues" evidence="7">
    <location>
        <begin position="971"/>
        <end position="987"/>
    </location>
</feature>
<feature type="transmembrane region" description="Helical" evidence="8">
    <location>
        <begin position="872"/>
        <end position="890"/>
    </location>
</feature>
<evidence type="ECO:0000256" key="6">
    <source>
        <dbReference type="ARBA" id="ARBA00023180"/>
    </source>
</evidence>
<feature type="compositionally biased region" description="Basic and acidic residues" evidence="7">
    <location>
        <begin position="69"/>
        <end position="79"/>
    </location>
</feature>
<accession>A0A6I8W3W1</accession>
<dbReference type="RefSeq" id="XP_033238025.1">
    <property type="nucleotide sequence ID" value="XM_033382134.1"/>
</dbReference>
<feature type="transmembrane region" description="Helical" evidence="8">
    <location>
        <begin position="507"/>
        <end position="532"/>
    </location>
</feature>
<comment type="similarity">
    <text evidence="2">Belongs to the prominin family.</text>
</comment>
<evidence type="ECO:0000313" key="13">
    <source>
        <dbReference type="RefSeq" id="XP_033238026.1"/>
    </source>
</evidence>
<feature type="transmembrane region" description="Helical" evidence="8">
    <location>
        <begin position="181"/>
        <end position="210"/>
    </location>
</feature>
<evidence type="ECO:0000313" key="11">
    <source>
        <dbReference type="RefSeq" id="XP_033238024.1"/>
    </source>
</evidence>
<dbReference type="OMA" id="VYHLMMY"/>
<evidence type="ECO:0000256" key="4">
    <source>
        <dbReference type="ARBA" id="ARBA00022989"/>
    </source>
</evidence>
<feature type="region of interest" description="Disordered" evidence="7">
    <location>
        <begin position="1"/>
        <end position="24"/>
    </location>
</feature>
<gene>
    <name evidence="10 11 12 13 14" type="primary">LOC4812066</name>
</gene>
<evidence type="ECO:0000313" key="14">
    <source>
        <dbReference type="RefSeq" id="XP_033238027.1"/>
    </source>
</evidence>
<evidence type="ECO:0000256" key="7">
    <source>
        <dbReference type="SAM" id="MobiDB-lite"/>
    </source>
</evidence>
<evidence type="ECO:0000256" key="3">
    <source>
        <dbReference type="ARBA" id="ARBA00022692"/>
    </source>
</evidence>
<sequence length="1037" mass="116958">MSQANEPEPPATAKPKAPRCRKRRQRRKRQIAYLAICSLSVAVFGLALATLIRPAAAADADAELDADASNERTEKKGDDNNPQVEWRAGYAGHGTTHEQMGELHWAPVDYTPYKPTVNYTRPPTAPTTAMNPIFNFTHKLYDSIISDEPALPPGYIVMQGDSLALGPKFHNADFRDLIARYWLVLLFILFLCVIIVVMPFVAVCYCCLCCCRRCRQGCPPCTSKQDAQRRLWCGVCLLILIVGLIFGIVIAFVTNRLLDRGFDQATVTMKRGSDDICLFLKDVADHVHHLMVYNYEEMQTHISDELSSAHKHIFLDLADTSESTSLGELERILHNMPEARQLMEQVAKMETDLRFYGAQLRDGLRGMKRDINFAVANLCTTQECQTFLSSSSIELIDTSKCLHFDTIPNATLYLEGLNIVVKENYIKIPTDGLTRMENVSLKVKEQLNSVTPSMIRDLNGGRDTFRSHARRIRNQVDAVLSQIHLKTSRSSRSFDDVYDKFGNNRSVISVIVCLLMIMILGILIVSLLCGCFGRRKTGYRDDCCSKATAANCLFLAILLIFCMISFITLMGLVYFMIGLVTYQGACAPLRDVDKNGLFRQLDSMVDLNRYLPRADDAEPLKAAPPLRMSNALKMCEANQSVFDMLRANRLYDINELKRIKVMSSEEDSDSTKIFDEDMSKTELLTKEEFGKLEAMRQGGAANYHSELFKDLCSEFTPVNLNALGEKMYALSNSLESPTFGWARVSFWNEGLNAKSYYQNFIPKLTTIVEKMKSNMKRIDELILYENRDFNNSIRLLLKAVRESQNFIQTKGTRYINELGKNLTSTISNMIDEYISMVIDESNENVGRCEPLAYIYHQGVDLVCRSMVDPINGYWVGVLLCALLFLPILYVSHRLMCLYKKVYPYMASVASHVDVVYEGGSERLYDAYSEREREHVPLANVPKKRRKAYERRREQQEYYEDASPSVSRATRSGGGGGGGGGGAGGDGAPGSSSMRYNDMAPTHWDHEPPRYHNPPAAPPSSEYERPPPYYYPGASEQD</sequence>
<name>A0A6I8W3W1_DROPS</name>
<dbReference type="KEGG" id="dpo:4812066"/>
<evidence type="ECO:0000313" key="12">
    <source>
        <dbReference type="RefSeq" id="XP_033238025.1"/>
    </source>
</evidence>
<keyword evidence="5 8" id="KW-0472">Membrane</keyword>
<dbReference type="RefSeq" id="XP_033238027.1">
    <property type="nucleotide sequence ID" value="XM_033382136.1"/>
</dbReference>
<evidence type="ECO:0000256" key="1">
    <source>
        <dbReference type="ARBA" id="ARBA00004141"/>
    </source>
</evidence>
<feature type="region of interest" description="Disordered" evidence="7">
    <location>
        <begin position="65"/>
        <end position="87"/>
    </location>
</feature>
<dbReference type="RefSeq" id="XP_033238024.1">
    <property type="nucleotide sequence ID" value="XM_033382133.1"/>
</dbReference>
<feature type="transmembrane region" description="Helical" evidence="8">
    <location>
        <begin position="553"/>
        <end position="577"/>
    </location>
</feature>
<organism evidence="9 14">
    <name type="scientific">Drosophila pseudoobscura pseudoobscura</name>
    <name type="common">Fruit fly</name>
    <dbReference type="NCBI Taxonomy" id="46245"/>
    <lineage>
        <taxon>Eukaryota</taxon>
        <taxon>Metazoa</taxon>
        <taxon>Ecdysozoa</taxon>
        <taxon>Arthropoda</taxon>
        <taxon>Hexapoda</taxon>
        <taxon>Insecta</taxon>
        <taxon>Pterygota</taxon>
        <taxon>Neoptera</taxon>
        <taxon>Endopterygota</taxon>
        <taxon>Diptera</taxon>
        <taxon>Brachycera</taxon>
        <taxon>Muscomorpha</taxon>
        <taxon>Ephydroidea</taxon>
        <taxon>Drosophilidae</taxon>
        <taxon>Drosophila</taxon>
        <taxon>Sophophora</taxon>
    </lineage>
</organism>
<dbReference type="PANTHER" id="PTHR22730">
    <property type="entry name" value="PROMININ PROM PROTEIN"/>
    <property type="match status" value="1"/>
</dbReference>
<dbReference type="ExpressionAtlas" id="A0A6I8W3W1">
    <property type="expression patterns" value="baseline"/>
</dbReference>
<evidence type="ECO:0000313" key="9">
    <source>
        <dbReference type="Proteomes" id="UP000001819"/>
    </source>
</evidence>
<dbReference type="Bgee" id="FBgn0080550">
    <property type="expression patterns" value="Expressed in insect adult head and 2 other cell types or tissues"/>
</dbReference>
<keyword evidence="6" id="KW-0325">Glycoprotein</keyword>
<evidence type="ECO:0000256" key="8">
    <source>
        <dbReference type="SAM" id="Phobius"/>
    </source>
</evidence>
<dbReference type="GO" id="GO:0016020">
    <property type="term" value="C:membrane"/>
    <property type="evidence" value="ECO:0007669"/>
    <property type="project" value="UniProtKB-SubCell"/>
</dbReference>
<dbReference type="PANTHER" id="PTHR22730:SF1">
    <property type="entry name" value="PROMININ-LIKE PROTEIN"/>
    <property type="match status" value="1"/>
</dbReference>
<dbReference type="RefSeq" id="XP_033238026.1">
    <property type="nucleotide sequence ID" value="XM_033382135.1"/>
</dbReference>
<protein>
    <submittedName>
        <fullName evidence="10 11">Prominin-like protein isoform X1</fullName>
    </submittedName>
</protein>
<keyword evidence="9" id="KW-1185">Reference proteome</keyword>
<evidence type="ECO:0000256" key="2">
    <source>
        <dbReference type="ARBA" id="ARBA00006058"/>
    </source>
</evidence>
<evidence type="ECO:0000313" key="10">
    <source>
        <dbReference type="RefSeq" id="XP_001352734.2"/>
    </source>
</evidence>
<dbReference type="AlphaFoldDB" id="A0A6I8W3W1"/>
<comment type="subcellular location">
    <subcellularLocation>
        <location evidence="1">Membrane</location>
        <topology evidence="1">Multi-pass membrane protein</topology>
    </subcellularLocation>
</comment>
<dbReference type="InterPro" id="IPR008795">
    <property type="entry name" value="Prominin"/>
</dbReference>